<proteinExistence type="predicted"/>
<dbReference type="SMART" id="SM00267">
    <property type="entry name" value="GGDEF"/>
    <property type="match status" value="1"/>
</dbReference>
<dbReference type="Pfam" id="PF00563">
    <property type="entry name" value="EAL"/>
    <property type="match status" value="1"/>
</dbReference>
<dbReference type="SMART" id="SM00052">
    <property type="entry name" value="EAL"/>
    <property type="match status" value="1"/>
</dbReference>
<gene>
    <name evidence="3" type="ORF">LCGC14_2536350</name>
</gene>
<dbReference type="SUPFAM" id="SSF141868">
    <property type="entry name" value="EAL domain-like"/>
    <property type="match status" value="1"/>
</dbReference>
<dbReference type="InterPro" id="IPR035919">
    <property type="entry name" value="EAL_sf"/>
</dbReference>
<dbReference type="Gene3D" id="3.20.20.450">
    <property type="entry name" value="EAL domain"/>
    <property type="match status" value="1"/>
</dbReference>
<dbReference type="InterPro" id="IPR000160">
    <property type="entry name" value="GGDEF_dom"/>
</dbReference>
<evidence type="ECO:0000313" key="3">
    <source>
        <dbReference type="EMBL" id="KKL12379.1"/>
    </source>
</evidence>
<dbReference type="PANTHER" id="PTHR44757">
    <property type="entry name" value="DIGUANYLATE CYCLASE DGCP"/>
    <property type="match status" value="1"/>
</dbReference>
<dbReference type="AlphaFoldDB" id="A0A0F9AS13"/>
<dbReference type="EMBL" id="LAZR01041282">
    <property type="protein sequence ID" value="KKL12379.1"/>
    <property type="molecule type" value="Genomic_DNA"/>
</dbReference>
<dbReference type="PROSITE" id="PS50887">
    <property type="entry name" value="GGDEF"/>
    <property type="match status" value="1"/>
</dbReference>
<name>A0A0F9AS13_9ZZZZ</name>
<dbReference type="CDD" id="cd01949">
    <property type="entry name" value="GGDEF"/>
    <property type="match status" value="1"/>
</dbReference>
<dbReference type="Pfam" id="PF00990">
    <property type="entry name" value="GGDEF"/>
    <property type="match status" value="1"/>
</dbReference>
<reference evidence="3" key="1">
    <citation type="journal article" date="2015" name="Nature">
        <title>Complex archaea that bridge the gap between prokaryotes and eukaryotes.</title>
        <authorList>
            <person name="Spang A."/>
            <person name="Saw J.H."/>
            <person name="Jorgensen S.L."/>
            <person name="Zaremba-Niedzwiedzka K."/>
            <person name="Martijn J."/>
            <person name="Lind A.E."/>
            <person name="van Eijk R."/>
            <person name="Schleper C."/>
            <person name="Guy L."/>
            <person name="Ettema T.J."/>
        </authorList>
    </citation>
    <scope>NUCLEOTIDE SEQUENCE</scope>
</reference>
<evidence type="ECO:0000259" key="2">
    <source>
        <dbReference type="PROSITE" id="PS50887"/>
    </source>
</evidence>
<dbReference type="FunFam" id="3.30.70.270:FF:000001">
    <property type="entry name" value="Diguanylate cyclase domain protein"/>
    <property type="match status" value="1"/>
</dbReference>
<dbReference type="PROSITE" id="PS50883">
    <property type="entry name" value="EAL"/>
    <property type="match status" value="1"/>
</dbReference>
<comment type="caution">
    <text evidence="3">The sequence shown here is derived from an EMBL/GenBank/DDBJ whole genome shotgun (WGS) entry which is preliminary data.</text>
</comment>
<dbReference type="SUPFAM" id="SSF55073">
    <property type="entry name" value="Nucleotide cyclase"/>
    <property type="match status" value="1"/>
</dbReference>
<accession>A0A0F9AS13</accession>
<dbReference type="InterPro" id="IPR001633">
    <property type="entry name" value="EAL_dom"/>
</dbReference>
<evidence type="ECO:0000259" key="1">
    <source>
        <dbReference type="PROSITE" id="PS50883"/>
    </source>
</evidence>
<feature type="domain" description="EAL" evidence="1">
    <location>
        <begin position="169"/>
        <end position="268"/>
    </location>
</feature>
<evidence type="ECO:0008006" key="4">
    <source>
        <dbReference type="Google" id="ProtNLM"/>
    </source>
</evidence>
<dbReference type="PANTHER" id="PTHR44757:SF2">
    <property type="entry name" value="BIOFILM ARCHITECTURE MAINTENANCE PROTEIN MBAA"/>
    <property type="match status" value="1"/>
</dbReference>
<dbReference type="InterPro" id="IPR043128">
    <property type="entry name" value="Rev_trsase/Diguanyl_cyclase"/>
</dbReference>
<dbReference type="InterPro" id="IPR052155">
    <property type="entry name" value="Biofilm_reg_signaling"/>
</dbReference>
<dbReference type="InterPro" id="IPR029787">
    <property type="entry name" value="Nucleotide_cyclase"/>
</dbReference>
<dbReference type="CDD" id="cd01948">
    <property type="entry name" value="EAL"/>
    <property type="match status" value="1"/>
</dbReference>
<protein>
    <recommendedName>
        <fullName evidence="4">GGDEF domain-containing protein</fullName>
    </recommendedName>
</protein>
<organism evidence="3">
    <name type="scientific">marine sediment metagenome</name>
    <dbReference type="NCBI Taxonomy" id="412755"/>
    <lineage>
        <taxon>unclassified sequences</taxon>
        <taxon>metagenomes</taxon>
        <taxon>ecological metagenomes</taxon>
    </lineage>
</organism>
<dbReference type="NCBIfam" id="TIGR00254">
    <property type="entry name" value="GGDEF"/>
    <property type="match status" value="1"/>
</dbReference>
<feature type="non-terminal residue" evidence="3">
    <location>
        <position position="1"/>
    </location>
</feature>
<feature type="domain" description="GGDEF" evidence="2">
    <location>
        <begin position="28"/>
        <end position="160"/>
    </location>
</feature>
<sequence length="268" mass="30219">DQLTGLPNRTNLMQQLRVMVNRAQLEGKKIAILFLDLDRFKLINDTLGHDAGDLLLKAVSDRIRRCVRNQDFIARLGGDEFTVVLEGVTDQEIVSKIAAKICDALSQPFVFLQQEMFVTTSIGVSMFPDDGADIGTLIKHADSAMFRAKEQRNGYCFYVQGMEDEIARRMELDRELRSAIGANELVLYYQPQIDLATGEVIGAEALIRWNHPRHGLVMPDTFIPLAEESGLINQVSDWVLEDACRQLQAWSNSGNEFFKVRDLGRNPC</sequence>
<dbReference type="Gene3D" id="3.30.70.270">
    <property type="match status" value="1"/>
</dbReference>